<gene>
    <name evidence="1" type="ORF">NKR19_g8381</name>
</gene>
<name>A0AA38VK01_9PEZI</name>
<proteinExistence type="predicted"/>
<evidence type="ECO:0000313" key="1">
    <source>
        <dbReference type="EMBL" id="KAJ9136969.1"/>
    </source>
</evidence>
<evidence type="ECO:0000313" key="2">
    <source>
        <dbReference type="Proteomes" id="UP001174691"/>
    </source>
</evidence>
<reference evidence="1" key="1">
    <citation type="submission" date="2022-07" db="EMBL/GenBank/DDBJ databases">
        <title>Fungi with potential for degradation of polypropylene.</title>
        <authorList>
            <person name="Gostincar C."/>
        </authorList>
    </citation>
    <scope>NUCLEOTIDE SEQUENCE</scope>
    <source>
        <strain evidence="1">EXF-13287</strain>
    </source>
</reference>
<keyword evidence="2" id="KW-1185">Reference proteome</keyword>
<protein>
    <submittedName>
        <fullName evidence="1">Uncharacterized protein</fullName>
    </submittedName>
</protein>
<accession>A0AA38VK01</accession>
<dbReference type="Proteomes" id="UP001174691">
    <property type="component" value="Unassembled WGS sequence"/>
</dbReference>
<comment type="caution">
    <text evidence="1">The sequence shown here is derived from an EMBL/GenBank/DDBJ whole genome shotgun (WGS) entry which is preliminary data.</text>
</comment>
<dbReference type="AlphaFoldDB" id="A0AA38VK01"/>
<organism evidence="1 2">
    <name type="scientific">Coniochaeta hoffmannii</name>
    <dbReference type="NCBI Taxonomy" id="91930"/>
    <lineage>
        <taxon>Eukaryota</taxon>
        <taxon>Fungi</taxon>
        <taxon>Dikarya</taxon>
        <taxon>Ascomycota</taxon>
        <taxon>Pezizomycotina</taxon>
        <taxon>Sordariomycetes</taxon>
        <taxon>Sordariomycetidae</taxon>
        <taxon>Coniochaetales</taxon>
        <taxon>Coniochaetaceae</taxon>
        <taxon>Coniochaeta</taxon>
    </lineage>
</organism>
<dbReference type="EMBL" id="JANBVN010000167">
    <property type="protein sequence ID" value="KAJ9136969.1"/>
    <property type="molecule type" value="Genomic_DNA"/>
</dbReference>
<sequence length="163" mass="18150">MTNIDKHALTRKDYFGYINTDSPALPENRGRDALLYSELLCLLALARRACDSYRGLEANGFGHARSELESCLARDLRAHVTSADIGQSAVPDGTPTMSLVAGTLVDLSLANKKKWKMQDNELWTTKVASLPSDMVKRPQTKAVRCHLVHKTAIVIPNQRDWFP</sequence>